<proteinExistence type="predicted"/>
<comment type="caution">
    <text evidence="1">The sequence shown here is derived from an EMBL/GenBank/DDBJ whole genome shotgun (WGS) entry which is preliminary data.</text>
</comment>
<evidence type="ECO:0000313" key="2">
    <source>
        <dbReference type="Proteomes" id="UP001178507"/>
    </source>
</evidence>
<dbReference type="Proteomes" id="UP001178507">
    <property type="component" value="Unassembled WGS sequence"/>
</dbReference>
<evidence type="ECO:0000313" key="1">
    <source>
        <dbReference type="EMBL" id="CAJ1392166.1"/>
    </source>
</evidence>
<sequence>MYGATRHSRFATPTPTQVSIVCGRCKELEPKPNNPSRLCRCQACEARKHGDGTETASWQRRSSLLASLHSSPQRKLAQRVASSSCPTDCKHVWSSDPITQCAPVAGFQLRDCMQQRHIPSPWLWRELQPAAPHTRRVQRRARELGRTRARERGVEAWRFSGRRLRASAELDHHSSHLRPSSLMPGVRRRHAVLLWLIVRGLALSTASQRSQQKDALEALVLCKSKWVWLVRNALEIDARRLG</sequence>
<reference evidence="1" key="1">
    <citation type="submission" date="2023-08" db="EMBL/GenBank/DDBJ databases">
        <authorList>
            <person name="Chen Y."/>
            <person name="Shah S."/>
            <person name="Dougan E. K."/>
            <person name="Thang M."/>
            <person name="Chan C."/>
        </authorList>
    </citation>
    <scope>NUCLEOTIDE SEQUENCE</scope>
</reference>
<organism evidence="1 2">
    <name type="scientific">Effrenium voratum</name>
    <dbReference type="NCBI Taxonomy" id="2562239"/>
    <lineage>
        <taxon>Eukaryota</taxon>
        <taxon>Sar</taxon>
        <taxon>Alveolata</taxon>
        <taxon>Dinophyceae</taxon>
        <taxon>Suessiales</taxon>
        <taxon>Symbiodiniaceae</taxon>
        <taxon>Effrenium</taxon>
    </lineage>
</organism>
<dbReference type="EMBL" id="CAUJNA010002280">
    <property type="protein sequence ID" value="CAJ1392166.1"/>
    <property type="molecule type" value="Genomic_DNA"/>
</dbReference>
<dbReference type="AlphaFoldDB" id="A0AA36IQK8"/>
<keyword evidence="2" id="KW-1185">Reference proteome</keyword>
<gene>
    <name evidence="1" type="ORF">EVOR1521_LOCUS17326</name>
</gene>
<protein>
    <submittedName>
        <fullName evidence="1">Uncharacterized protein</fullName>
    </submittedName>
</protein>
<accession>A0AA36IQK8</accession>
<name>A0AA36IQK8_9DINO</name>